<keyword evidence="3" id="KW-0732">Signal</keyword>
<accession>A0A4P7NL80</accession>
<keyword evidence="5" id="KW-0472">Membrane</keyword>
<organism evidence="7 8">
    <name type="scientific">Pyricularia oryzae</name>
    <name type="common">Rice blast fungus</name>
    <name type="synonym">Magnaporthe oryzae</name>
    <dbReference type="NCBI Taxonomy" id="318829"/>
    <lineage>
        <taxon>Eukaryota</taxon>
        <taxon>Fungi</taxon>
        <taxon>Dikarya</taxon>
        <taxon>Ascomycota</taxon>
        <taxon>Pezizomycotina</taxon>
        <taxon>Sordariomycetes</taxon>
        <taxon>Sordariomycetidae</taxon>
        <taxon>Magnaporthales</taxon>
        <taxon>Pyriculariaceae</taxon>
        <taxon>Pyricularia</taxon>
    </lineage>
</organism>
<keyword evidence="2" id="KW-0812">Transmembrane</keyword>
<dbReference type="InterPro" id="IPR051836">
    <property type="entry name" value="Kremen_rcpt"/>
</dbReference>
<dbReference type="PANTHER" id="PTHR24269">
    <property type="entry name" value="KREMEN PROTEIN"/>
    <property type="match status" value="1"/>
</dbReference>
<dbReference type="PROSITE" id="PS51212">
    <property type="entry name" value="WSC"/>
    <property type="match status" value="1"/>
</dbReference>
<evidence type="ECO:0000313" key="8">
    <source>
        <dbReference type="Proteomes" id="UP000294847"/>
    </source>
</evidence>
<dbReference type="InterPro" id="IPR002889">
    <property type="entry name" value="WSC_carb-bd"/>
</dbReference>
<evidence type="ECO:0000256" key="3">
    <source>
        <dbReference type="ARBA" id="ARBA00022729"/>
    </source>
</evidence>
<protein>
    <submittedName>
        <fullName evidence="7">Uncharacterized protein</fullName>
    </submittedName>
</protein>
<evidence type="ECO:0000256" key="5">
    <source>
        <dbReference type="ARBA" id="ARBA00023136"/>
    </source>
</evidence>
<dbReference type="AlphaFoldDB" id="A0A4P7NL80"/>
<dbReference type="Proteomes" id="UP000294847">
    <property type="component" value="Chromosome 5"/>
</dbReference>
<name>A0A4P7NL80_PYROR</name>
<evidence type="ECO:0000256" key="6">
    <source>
        <dbReference type="ARBA" id="ARBA00023180"/>
    </source>
</evidence>
<dbReference type="EMBL" id="CP034208">
    <property type="protein sequence ID" value="QBZ62820.1"/>
    <property type="molecule type" value="Genomic_DNA"/>
</dbReference>
<evidence type="ECO:0000256" key="1">
    <source>
        <dbReference type="ARBA" id="ARBA00004167"/>
    </source>
</evidence>
<keyword evidence="4" id="KW-1133">Transmembrane helix</keyword>
<proteinExistence type="predicted"/>
<evidence type="ECO:0000256" key="2">
    <source>
        <dbReference type="ARBA" id="ARBA00022692"/>
    </source>
</evidence>
<gene>
    <name evidence="7" type="ORF">PoMZ_11707</name>
</gene>
<sequence length="161" mass="16781">MLPQLLPLLLITLCQAGAAQDLSIFSPPSSSKYKYHGCYNETTGLPGTSGVQRAIDGKHKTAPGSMTVQSCLDFCGSDDTVYKFAGIEFSRECWCGNILSGLSVRVDDDQCNTACDGNASIACGGPLKLSVYMSGAQRVAVTSANLIIGITAMAAGIISMS</sequence>
<keyword evidence="6" id="KW-0325">Glycoprotein</keyword>
<dbReference type="PANTHER" id="PTHR24269:SF16">
    <property type="entry name" value="PROTEIN SLG1"/>
    <property type="match status" value="1"/>
</dbReference>
<dbReference type="GO" id="GO:0005886">
    <property type="term" value="C:plasma membrane"/>
    <property type="evidence" value="ECO:0007669"/>
    <property type="project" value="TreeGrafter"/>
</dbReference>
<evidence type="ECO:0000313" key="7">
    <source>
        <dbReference type="EMBL" id="QBZ62820.1"/>
    </source>
</evidence>
<comment type="subcellular location">
    <subcellularLocation>
        <location evidence="1">Membrane</location>
        <topology evidence="1">Single-pass membrane protein</topology>
    </subcellularLocation>
</comment>
<evidence type="ECO:0000256" key="4">
    <source>
        <dbReference type="ARBA" id="ARBA00022989"/>
    </source>
</evidence>
<dbReference type="SMART" id="SM00321">
    <property type="entry name" value="WSC"/>
    <property type="match status" value="1"/>
</dbReference>
<reference evidence="7 8" key="1">
    <citation type="journal article" date="2019" name="Mol. Biol. Evol.">
        <title>Blast fungal genomes show frequent chromosomal changes, gene gains and losses, and effector gene turnover.</title>
        <authorList>
            <person name="Gomez Luciano L.B."/>
            <person name="Jason Tsai I."/>
            <person name="Chuma I."/>
            <person name="Tosa Y."/>
            <person name="Chen Y.H."/>
            <person name="Li J.Y."/>
            <person name="Li M.Y."/>
            <person name="Jade Lu M.Y."/>
            <person name="Nakayashiki H."/>
            <person name="Li W.H."/>
        </authorList>
    </citation>
    <scope>NUCLEOTIDE SEQUENCE [LARGE SCALE GENOMIC DNA]</scope>
    <source>
        <strain evidence="7">MZ5-1-6</strain>
    </source>
</reference>
<dbReference type="Pfam" id="PF01822">
    <property type="entry name" value="WSC"/>
    <property type="match status" value="1"/>
</dbReference>